<keyword evidence="2" id="KW-0732">Signal</keyword>
<gene>
    <name evidence="4" type="ORF">DJ021_09815</name>
</gene>
<evidence type="ECO:0000256" key="2">
    <source>
        <dbReference type="SAM" id="SignalP"/>
    </source>
</evidence>
<dbReference type="Pfam" id="PF13462">
    <property type="entry name" value="Thioredoxin_4"/>
    <property type="match status" value="1"/>
</dbReference>
<dbReference type="PROSITE" id="PS51257">
    <property type="entry name" value="PROKAR_LIPOPROTEIN"/>
    <property type="match status" value="1"/>
</dbReference>
<feature type="signal peptide" evidence="2">
    <location>
        <begin position="1"/>
        <end position="19"/>
    </location>
</feature>
<dbReference type="PANTHER" id="PTHR13887">
    <property type="entry name" value="GLUTATHIONE S-TRANSFERASE KAPPA"/>
    <property type="match status" value="1"/>
</dbReference>
<dbReference type="SUPFAM" id="SSF52833">
    <property type="entry name" value="Thioredoxin-like"/>
    <property type="match status" value="1"/>
</dbReference>
<feature type="chain" id="PRO_5016331777" evidence="2">
    <location>
        <begin position="20"/>
        <end position="204"/>
    </location>
</feature>
<evidence type="ECO:0000313" key="5">
    <source>
        <dbReference type="Proteomes" id="UP000249842"/>
    </source>
</evidence>
<dbReference type="Proteomes" id="UP000249842">
    <property type="component" value="Unassembled WGS sequence"/>
</dbReference>
<evidence type="ECO:0000259" key="3">
    <source>
        <dbReference type="Pfam" id="PF13462"/>
    </source>
</evidence>
<dbReference type="OrthoDB" id="8478320at2"/>
<dbReference type="EMBL" id="QFYP01000001">
    <property type="protein sequence ID" value="RAK60081.1"/>
    <property type="molecule type" value="Genomic_DNA"/>
</dbReference>
<dbReference type="AlphaFoldDB" id="A0A328B0V6"/>
<dbReference type="Gene3D" id="3.40.30.10">
    <property type="entry name" value="Glutaredoxin"/>
    <property type="match status" value="1"/>
</dbReference>
<keyword evidence="5" id="KW-1185">Reference proteome</keyword>
<organism evidence="4 5">
    <name type="scientific">Phenylobacterium hankyongense</name>
    <dbReference type="NCBI Taxonomy" id="1813876"/>
    <lineage>
        <taxon>Bacteria</taxon>
        <taxon>Pseudomonadati</taxon>
        <taxon>Pseudomonadota</taxon>
        <taxon>Alphaproteobacteria</taxon>
        <taxon>Caulobacterales</taxon>
        <taxon>Caulobacteraceae</taxon>
        <taxon>Phenylobacterium</taxon>
    </lineage>
</organism>
<comment type="caution">
    <text evidence="4">The sequence shown here is derived from an EMBL/GenBank/DDBJ whole genome shotgun (WGS) entry which is preliminary data.</text>
</comment>
<dbReference type="RefSeq" id="WP_111457374.1">
    <property type="nucleotide sequence ID" value="NZ_QFYP01000001.1"/>
</dbReference>
<protein>
    <submittedName>
        <fullName evidence="4">DsbA family protein</fullName>
    </submittedName>
</protein>
<comment type="similarity">
    <text evidence="1">Belongs to the thioredoxin family. DsbA subfamily.</text>
</comment>
<dbReference type="InterPro" id="IPR012336">
    <property type="entry name" value="Thioredoxin-like_fold"/>
</dbReference>
<accession>A0A328B0V6</accession>
<reference evidence="5" key="1">
    <citation type="submission" date="2018-05" db="EMBL/GenBank/DDBJ databases">
        <authorList>
            <person name="Li X."/>
        </authorList>
    </citation>
    <scope>NUCLEOTIDE SEQUENCE [LARGE SCALE GENOMIC DNA]</scope>
    <source>
        <strain evidence="5">HKS-05</strain>
    </source>
</reference>
<sequence>MLSRRLLVVAAAVAGLSLAGCNKGAASGGVSTDDMSLGKADAKVQVTEYASASCSHCARFNNEVFPAFKAKYIDTGKVHYTLKEFLTPPEQVAAAGFLVARCAGKDKYFTVLDSIYKNQAEMFQTGDFRGVLLRIAQSSGMTEDQFNKCVADENALKALNTRVERAVKDDKITGTPSFLVNGKKVAEGEVSLAQLDTAITEAAK</sequence>
<dbReference type="PANTHER" id="PTHR13887:SF56">
    <property type="entry name" value="THIOREDOXIN-LIKE REDUCTASE RV2466C"/>
    <property type="match status" value="1"/>
</dbReference>
<name>A0A328B0V6_9CAUL</name>
<evidence type="ECO:0000313" key="4">
    <source>
        <dbReference type="EMBL" id="RAK60081.1"/>
    </source>
</evidence>
<proteinExistence type="inferred from homology"/>
<feature type="domain" description="Thioredoxin-like fold" evidence="3">
    <location>
        <begin position="33"/>
        <end position="199"/>
    </location>
</feature>
<dbReference type="InterPro" id="IPR036249">
    <property type="entry name" value="Thioredoxin-like_sf"/>
</dbReference>
<evidence type="ECO:0000256" key="1">
    <source>
        <dbReference type="ARBA" id="ARBA00005791"/>
    </source>
</evidence>